<accession>A0ABQ9KZ44</accession>
<name>A0ABQ9KZ44_HEVBR</name>
<evidence type="ECO:0000313" key="5">
    <source>
        <dbReference type="EMBL" id="KAJ9153813.1"/>
    </source>
</evidence>
<dbReference type="Gene3D" id="3.20.20.10">
    <property type="entry name" value="Alanine racemase"/>
    <property type="match status" value="1"/>
</dbReference>
<sequence>MATPAIDGAAVTALWSVMFRNSQAAERAGTQPEMVRVVAVSKTKLVSLIRQVYDAGHQDIDWHFIGHLQSNKVKTLLVPNLAMVEGVDNEKVANVLDRVVSSLGRNPLKVFVQVNTSEEASKSGIDPSGCAAFAEHIKLRCPNLVFSGLMTIGMPDYTSTPENFGTLLNCRLEVCKALGVAEDQCDLSMGMSGDFEQAIEMGSTNVRVGSTIFGPTIMQRSNLTSDFKVLVLVNCIFML</sequence>
<gene>
    <name evidence="5" type="ORF">P3X46_027215</name>
</gene>
<comment type="caution">
    <text evidence="5">The sequence shown here is derived from an EMBL/GenBank/DDBJ whole genome shotgun (WGS) entry which is preliminary data.</text>
</comment>
<dbReference type="NCBIfam" id="TIGR00044">
    <property type="entry name" value="YggS family pyridoxal phosphate-dependent enzyme"/>
    <property type="match status" value="1"/>
</dbReference>
<keyword evidence="1 2" id="KW-0663">Pyridoxal phosphate</keyword>
<feature type="domain" description="Alanine racemase N-terminal" evidence="4">
    <location>
        <begin position="67"/>
        <end position="214"/>
    </location>
</feature>
<dbReference type="CDD" id="cd06822">
    <property type="entry name" value="PLPDE_III_YBL036c_euk"/>
    <property type="match status" value="1"/>
</dbReference>
<proteinExistence type="inferred from homology"/>
<evidence type="ECO:0000313" key="6">
    <source>
        <dbReference type="Proteomes" id="UP001174677"/>
    </source>
</evidence>
<evidence type="ECO:0000256" key="3">
    <source>
        <dbReference type="RuleBase" id="RU004514"/>
    </source>
</evidence>
<dbReference type="EMBL" id="JARPOI010000015">
    <property type="protein sequence ID" value="KAJ9153813.1"/>
    <property type="molecule type" value="Genomic_DNA"/>
</dbReference>
<dbReference type="HAMAP" id="MF_02087">
    <property type="entry name" value="PLP_homeostasis"/>
    <property type="match status" value="1"/>
</dbReference>
<evidence type="ECO:0000256" key="1">
    <source>
        <dbReference type="ARBA" id="ARBA00022898"/>
    </source>
</evidence>
<dbReference type="PROSITE" id="PS01211">
    <property type="entry name" value="UPF0001"/>
    <property type="match status" value="1"/>
</dbReference>
<keyword evidence="6" id="KW-1185">Reference proteome</keyword>
<dbReference type="PIRSF" id="PIRSF004848">
    <property type="entry name" value="YBL036c_PLPDEIII"/>
    <property type="match status" value="1"/>
</dbReference>
<reference evidence="5 6" key="1">
    <citation type="journal article" date="2023" name="Plant Biotechnol. J.">
        <title>Chromosome-level wild Hevea brasiliensis genome provides new tools for genomic-assisted breeding and valuable loci to elevate rubber yield.</title>
        <authorList>
            <person name="Cheng H."/>
            <person name="Song X."/>
            <person name="Hu Y."/>
            <person name="Wu T."/>
            <person name="Yang Q."/>
            <person name="An Z."/>
            <person name="Feng S."/>
            <person name="Deng Z."/>
            <person name="Wu W."/>
            <person name="Zeng X."/>
            <person name="Tu M."/>
            <person name="Wang X."/>
            <person name="Huang H."/>
        </authorList>
    </citation>
    <scope>NUCLEOTIDE SEQUENCE [LARGE SCALE GENOMIC DNA]</scope>
    <source>
        <strain evidence="5">MT/VB/25A 57/8</strain>
    </source>
</reference>
<evidence type="ECO:0000259" key="4">
    <source>
        <dbReference type="Pfam" id="PF01168"/>
    </source>
</evidence>
<evidence type="ECO:0000256" key="2">
    <source>
        <dbReference type="HAMAP-Rule" id="MF_03225"/>
    </source>
</evidence>
<organism evidence="5 6">
    <name type="scientific">Hevea brasiliensis</name>
    <name type="common">Para rubber tree</name>
    <name type="synonym">Siphonia brasiliensis</name>
    <dbReference type="NCBI Taxonomy" id="3981"/>
    <lineage>
        <taxon>Eukaryota</taxon>
        <taxon>Viridiplantae</taxon>
        <taxon>Streptophyta</taxon>
        <taxon>Embryophyta</taxon>
        <taxon>Tracheophyta</taxon>
        <taxon>Spermatophyta</taxon>
        <taxon>Magnoliopsida</taxon>
        <taxon>eudicotyledons</taxon>
        <taxon>Gunneridae</taxon>
        <taxon>Pentapetalae</taxon>
        <taxon>rosids</taxon>
        <taxon>fabids</taxon>
        <taxon>Malpighiales</taxon>
        <taxon>Euphorbiaceae</taxon>
        <taxon>Crotonoideae</taxon>
        <taxon>Micrandreae</taxon>
        <taxon>Hevea</taxon>
    </lineage>
</organism>
<dbReference type="Pfam" id="PF01168">
    <property type="entry name" value="Ala_racemase_N"/>
    <property type="match status" value="1"/>
</dbReference>
<dbReference type="SUPFAM" id="SSF51419">
    <property type="entry name" value="PLP-binding barrel"/>
    <property type="match status" value="1"/>
</dbReference>
<dbReference type="PANTHER" id="PTHR10146">
    <property type="entry name" value="PROLINE SYNTHETASE CO-TRANSCRIBED BACTERIAL HOMOLOG PROTEIN"/>
    <property type="match status" value="1"/>
</dbReference>
<feature type="modified residue" description="N6-(pyridoxal phosphate)lysine" evidence="2">
    <location>
        <position position="42"/>
    </location>
</feature>
<dbReference type="Proteomes" id="UP001174677">
    <property type="component" value="Chromosome 15"/>
</dbReference>
<protein>
    <recommendedName>
        <fullName evidence="2">Pyridoxal phosphate homeostasis protein</fullName>
        <shortName evidence="2">PLP homeostasis protein</shortName>
    </recommendedName>
</protein>
<comment type="function">
    <text evidence="2">Pyridoxal 5'-phosphate (PLP)-binding protein, which may be involved in intracellular homeostatic regulation of pyridoxal 5'-phosphate (PLP), the active form of vitamin B6.</text>
</comment>
<dbReference type="InterPro" id="IPR001608">
    <property type="entry name" value="Ala_racemase_N"/>
</dbReference>
<dbReference type="PANTHER" id="PTHR10146:SF14">
    <property type="entry name" value="PYRIDOXAL PHOSPHATE HOMEOSTASIS PROTEIN"/>
    <property type="match status" value="1"/>
</dbReference>
<dbReference type="InterPro" id="IPR029066">
    <property type="entry name" value="PLP-binding_barrel"/>
</dbReference>
<comment type="similarity">
    <text evidence="2 3">Belongs to the pyridoxal phosphate-binding protein YggS/PROSC family.</text>
</comment>
<dbReference type="InterPro" id="IPR011078">
    <property type="entry name" value="PyrdxlP_homeostasis"/>
</dbReference>